<protein>
    <recommendedName>
        <fullName evidence="3">RNA ligase/cyclic nucleotide phosphodiesterase</fullName>
    </recommendedName>
</protein>
<dbReference type="eggNOG" id="ENOG502S7CF">
    <property type="taxonomic scope" value="Eukaryota"/>
</dbReference>
<organism evidence="1 2">
    <name type="scientific">Heterobasidion irregulare (strain TC 32-1)</name>
    <dbReference type="NCBI Taxonomy" id="747525"/>
    <lineage>
        <taxon>Eukaryota</taxon>
        <taxon>Fungi</taxon>
        <taxon>Dikarya</taxon>
        <taxon>Basidiomycota</taxon>
        <taxon>Agaricomycotina</taxon>
        <taxon>Agaricomycetes</taxon>
        <taxon>Russulales</taxon>
        <taxon>Bondarzewiaceae</taxon>
        <taxon>Heterobasidion</taxon>
        <taxon>Heterobasidion annosum species complex</taxon>
    </lineage>
</organism>
<dbReference type="EMBL" id="KI925465">
    <property type="protein sequence ID" value="ETW75800.1"/>
    <property type="molecule type" value="Genomic_DNA"/>
</dbReference>
<dbReference type="HOGENOM" id="CLU_051290_0_0_1"/>
<dbReference type="AlphaFoldDB" id="W4JRT9"/>
<dbReference type="STRING" id="747525.W4JRT9"/>
<evidence type="ECO:0000313" key="2">
    <source>
        <dbReference type="Proteomes" id="UP000030671"/>
    </source>
</evidence>
<proteinExistence type="predicted"/>
<dbReference type="SUPFAM" id="SSF55144">
    <property type="entry name" value="LigT-like"/>
    <property type="match status" value="1"/>
</dbReference>
<dbReference type="RefSeq" id="XP_009552052.1">
    <property type="nucleotide sequence ID" value="XM_009553757.1"/>
</dbReference>
<dbReference type="Gene3D" id="3.90.1140.10">
    <property type="entry name" value="Cyclic phosphodiesterase"/>
    <property type="match status" value="1"/>
</dbReference>
<reference evidence="1 2" key="1">
    <citation type="journal article" date="2012" name="New Phytol.">
        <title>Insight into trade-off between wood decay and parasitism from the genome of a fungal forest pathogen.</title>
        <authorList>
            <person name="Olson A."/>
            <person name="Aerts A."/>
            <person name="Asiegbu F."/>
            <person name="Belbahri L."/>
            <person name="Bouzid O."/>
            <person name="Broberg A."/>
            <person name="Canback B."/>
            <person name="Coutinho P.M."/>
            <person name="Cullen D."/>
            <person name="Dalman K."/>
            <person name="Deflorio G."/>
            <person name="van Diepen L.T."/>
            <person name="Dunand C."/>
            <person name="Duplessis S."/>
            <person name="Durling M."/>
            <person name="Gonthier P."/>
            <person name="Grimwood J."/>
            <person name="Fossdal C.G."/>
            <person name="Hansson D."/>
            <person name="Henrissat B."/>
            <person name="Hietala A."/>
            <person name="Himmelstrand K."/>
            <person name="Hoffmeister D."/>
            <person name="Hogberg N."/>
            <person name="James T.Y."/>
            <person name="Karlsson M."/>
            <person name="Kohler A."/>
            <person name="Kues U."/>
            <person name="Lee Y.H."/>
            <person name="Lin Y.C."/>
            <person name="Lind M."/>
            <person name="Lindquist E."/>
            <person name="Lombard V."/>
            <person name="Lucas S."/>
            <person name="Lunden K."/>
            <person name="Morin E."/>
            <person name="Murat C."/>
            <person name="Park J."/>
            <person name="Raffaello T."/>
            <person name="Rouze P."/>
            <person name="Salamov A."/>
            <person name="Schmutz J."/>
            <person name="Solheim H."/>
            <person name="Stahlberg J."/>
            <person name="Velez H."/>
            <person name="de Vries R.P."/>
            <person name="Wiebenga A."/>
            <person name="Woodward S."/>
            <person name="Yakovlev I."/>
            <person name="Garbelotto M."/>
            <person name="Martin F."/>
            <person name="Grigoriev I.V."/>
            <person name="Stenlid J."/>
        </authorList>
    </citation>
    <scope>NUCLEOTIDE SEQUENCE [LARGE SCALE GENOMIC DNA]</scope>
    <source>
        <strain evidence="1 2">TC 32-1</strain>
    </source>
</reference>
<dbReference type="InParanoid" id="W4JRT9"/>
<dbReference type="KEGG" id="hir:HETIRDRAFT_329809"/>
<evidence type="ECO:0008006" key="3">
    <source>
        <dbReference type="Google" id="ProtNLM"/>
    </source>
</evidence>
<dbReference type="OrthoDB" id="2967263at2759"/>
<sequence>MRQQRTKLLSPAFSGMTIDPVLRSLVTEPDFQDTRHGLVFSARLPTAIRKLTGHIQQKLKAAAPCLWLVPAEYLHMTVLEVTHSQTPETVAHLAHAMREIIPRITDFTVTHHARVLKPMLSCDSTAVSLSFIPAACEGLTVESSRTAEEDAYTFLHLRKDLYELSLESGIVPEARYVVPTAHFTIARIIADTDFETEVGSPDQTKIAKWMQTIEEVNTWLESNYWPGPGNEFQNGGVWVLGEDFGLDCRAGLVWYGGGTTLRQGKCS</sequence>
<keyword evidence="2" id="KW-1185">Reference proteome</keyword>
<name>W4JRT9_HETIT</name>
<gene>
    <name evidence="1" type="ORF">HETIRDRAFT_329809</name>
</gene>
<evidence type="ECO:0000313" key="1">
    <source>
        <dbReference type="EMBL" id="ETW75800.1"/>
    </source>
</evidence>
<dbReference type="Proteomes" id="UP000030671">
    <property type="component" value="Unassembled WGS sequence"/>
</dbReference>
<accession>W4JRT9</accession>
<dbReference type="InterPro" id="IPR009097">
    <property type="entry name" value="Cyclic_Pdiesterase"/>
</dbReference>
<dbReference type="GeneID" id="20671523"/>